<evidence type="ECO:0000313" key="4">
    <source>
        <dbReference type="Proteomes" id="UP000283832"/>
    </source>
</evidence>
<evidence type="ECO:0000259" key="2">
    <source>
        <dbReference type="Pfam" id="PF04230"/>
    </source>
</evidence>
<dbReference type="GO" id="GO:0016740">
    <property type="term" value="F:transferase activity"/>
    <property type="evidence" value="ECO:0007669"/>
    <property type="project" value="UniProtKB-KW"/>
</dbReference>
<evidence type="ECO:0000256" key="1">
    <source>
        <dbReference type="SAM" id="MobiDB-lite"/>
    </source>
</evidence>
<keyword evidence="4" id="KW-1185">Reference proteome</keyword>
<accession>A0A418MTH1</accession>
<gene>
    <name evidence="3" type="ORF">D2L64_16145</name>
</gene>
<dbReference type="EMBL" id="QXEC01000014">
    <property type="protein sequence ID" value="RIV37402.1"/>
    <property type="molecule type" value="Genomic_DNA"/>
</dbReference>
<dbReference type="AlphaFoldDB" id="A0A418MTH1"/>
<proteinExistence type="predicted"/>
<name>A0A418MTH1_9ACTN</name>
<sequence length="526" mass="58920">MPVFRGGASAPGSIGVSSRGGRDVPTDAVALQPLGVRSPVMTRILVRAGKHPTTVLSHEQSLATSRLGVFGSNSGNMLFYSAVFRVLSVPDAELVANSYVHERPVHLGRYVDRTNEEFDRFVLPMANSYRDTFLPHLERLAKVIEKLTIPVTVVGIGAQLPYGTEFDSLPDEYKRIVTRFTRAVLDRSASIGVRGEYTARMLKYLGFGDEHVRVIGCPSMFGNGPLGPLVRKVNYLTPDSPLAISYTPKVKGVDRLVEANTNRYPNSVIVPQQHHRLALMLWGENPAKVGNKRMPIHTEHPLYENDRMRFFVDASTWVEFMAEQHFAFGTRIHGNVAAVLAGTPAVVLAHDSRTVELAEYHGIPYRLYADLPPDVDAQQLYQEADFDTFAPRQAPTFETYLRFLEHNDLEHVFQPGKENPAYDQALAAAKFPGPVHTLMASDTVGRRQVMSRLRWLRQGHEGDLARPAYDFEPPFREPRGQQASLEERVTQLEKELKVQQNFLASWRGRVSRVLRMNGSGTPGVRR</sequence>
<keyword evidence="3" id="KW-0808">Transferase</keyword>
<feature type="region of interest" description="Disordered" evidence="1">
    <location>
        <begin position="1"/>
        <end position="22"/>
    </location>
</feature>
<dbReference type="Proteomes" id="UP000283832">
    <property type="component" value="Unassembled WGS sequence"/>
</dbReference>
<feature type="domain" description="Polysaccharide pyruvyl transferase" evidence="2">
    <location>
        <begin position="73"/>
        <end position="352"/>
    </location>
</feature>
<comment type="caution">
    <text evidence="3">The sequence shown here is derived from an EMBL/GenBank/DDBJ whole genome shotgun (WGS) entry which is preliminary data.</text>
</comment>
<dbReference type="InterPro" id="IPR007345">
    <property type="entry name" value="Polysacch_pyruvyl_Trfase"/>
</dbReference>
<reference evidence="3 4" key="1">
    <citation type="submission" date="2018-08" db="EMBL/GenBank/DDBJ databases">
        <title>Jishengella sp. nov., isolated from a root of Azadirachta indica A. Juss. var. siamensis Valenton.</title>
        <authorList>
            <person name="Kuncharoen N."/>
            <person name="Tanasupawat S."/>
            <person name="Kudo T."/>
            <person name="Ohkuma M."/>
        </authorList>
    </citation>
    <scope>NUCLEOTIDE SEQUENCE [LARGE SCALE GENOMIC DNA]</scope>
    <source>
        <strain evidence="3 4">AZ1-13</strain>
    </source>
</reference>
<organism evidence="3 4">
    <name type="scientific">Micromonospora radicis</name>
    <dbReference type="NCBI Taxonomy" id="1894971"/>
    <lineage>
        <taxon>Bacteria</taxon>
        <taxon>Bacillati</taxon>
        <taxon>Actinomycetota</taxon>
        <taxon>Actinomycetes</taxon>
        <taxon>Micromonosporales</taxon>
        <taxon>Micromonosporaceae</taxon>
        <taxon>Micromonospora</taxon>
    </lineage>
</organism>
<evidence type="ECO:0000313" key="3">
    <source>
        <dbReference type="EMBL" id="RIV37402.1"/>
    </source>
</evidence>
<protein>
    <submittedName>
        <fullName evidence="3">Polysaccharide pyruvyl transferase family protein</fullName>
    </submittedName>
</protein>
<dbReference type="Pfam" id="PF04230">
    <property type="entry name" value="PS_pyruv_trans"/>
    <property type="match status" value="1"/>
</dbReference>